<protein>
    <submittedName>
        <fullName evidence="2">Uncharacterized protein</fullName>
    </submittedName>
</protein>
<dbReference type="Proteomes" id="UP000435112">
    <property type="component" value="Unassembled WGS sequence"/>
</dbReference>
<feature type="region of interest" description="Disordered" evidence="1">
    <location>
        <begin position="1"/>
        <end position="43"/>
    </location>
</feature>
<gene>
    <name evidence="2" type="ORF">PR002_g13797</name>
</gene>
<proteinExistence type="predicted"/>
<evidence type="ECO:0000313" key="3">
    <source>
        <dbReference type="Proteomes" id="UP000435112"/>
    </source>
</evidence>
<reference evidence="2 3" key="1">
    <citation type="submission" date="2018-09" db="EMBL/GenBank/DDBJ databases">
        <title>Genomic investigation of the strawberry pathogen Phytophthora fragariae indicates pathogenicity is determined by transcriptional variation in three key races.</title>
        <authorList>
            <person name="Adams T.M."/>
            <person name="Armitage A.D."/>
            <person name="Sobczyk M.K."/>
            <person name="Bates H.J."/>
            <person name="Dunwell J.M."/>
            <person name="Nellist C.F."/>
            <person name="Harrison R.J."/>
        </authorList>
    </citation>
    <scope>NUCLEOTIDE SEQUENCE [LARGE SCALE GENOMIC DNA]</scope>
    <source>
        <strain evidence="2 3">SCRP324</strain>
    </source>
</reference>
<feature type="compositionally biased region" description="Low complexity" evidence="1">
    <location>
        <begin position="1"/>
        <end position="26"/>
    </location>
</feature>
<sequence>MSSSLPESETETPVVAHGPAAAAPAPKRTSTGERTPCRSIFWLGDDDSAGAGASKSNAATTSAAIPAPAGPTRVLEPVPAAPAASCPDNFMVGFRDRLAAPIAQPQLSAPLHPPTCAPTHALSKESKLDRLVALLHELKEQVNASTEPAPTVLPTPPTHRNGAGDVGVSGTFGSGSGPDAVTTAWTVPPCGHPADMPPAAIQHQRCASFPAPRSRAKGEYYPSQAHQLAAHRLYKTLSSEDGAYTSPMALVLQLRELECARFEAIDRYAAATPWFNEHQFCDGLRGWCRVAGEDTAVSTYEDLLAAISGLTSFGDALFYDHVHCLTSRLKRFVLANMERDTNMERDKNTPERVTLTLLYVNNPLGRAMTHLVEDSPEW</sequence>
<evidence type="ECO:0000256" key="1">
    <source>
        <dbReference type="SAM" id="MobiDB-lite"/>
    </source>
</evidence>
<accession>A0A6A3LIE3</accession>
<name>A0A6A3LIE3_9STRA</name>
<organism evidence="2 3">
    <name type="scientific">Phytophthora rubi</name>
    <dbReference type="NCBI Taxonomy" id="129364"/>
    <lineage>
        <taxon>Eukaryota</taxon>
        <taxon>Sar</taxon>
        <taxon>Stramenopiles</taxon>
        <taxon>Oomycota</taxon>
        <taxon>Peronosporomycetes</taxon>
        <taxon>Peronosporales</taxon>
        <taxon>Peronosporaceae</taxon>
        <taxon>Phytophthora</taxon>
    </lineage>
</organism>
<dbReference type="EMBL" id="QXFU01000929">
    <property type="protein sequence ID" value="KAE9015934.1"/>
    <property type="molecule type" value="Genomic_DNA"/>
</dbReference>
<dbReference type="AlphaFoldDB" id="A0A6A3LIE3"/>
<comment type="caution">
    <text evidence="2">The sequence shown here is derived from an EMBL/GenBank/DDBJ whole genome shotgun (WGS) entry which is preliminary data.</text>
</comment>
<evidence type="ECO:0000313" key="2">
    <source>
        <dbReference type="EMBL" id="KAE9015934.1"/>
    </source>
</evidence>